<sequence>MSTTSRTDPLDTASLTDMLRAKHSRTQRRPHGQTSGQRHPFLFTIIMLTAAAELGLTAFLIGAGNETGSAGYRSLLILLCFESAWTLLFAAAYLLWVMEGGAYVLASVASSVMWLFLTAILWGAAAGIMHNTRAGGYCPGSPPLSKFMPSNTDRGSTRVDRV</sequence>
<evidence type="ECO:0000313" key="3">
    <source>
        <dbReference type="Proteomes" id="UP000703269"/>
    </source>
</evidence>
<organism evidence="2 3">
    <name type="scientific">Phanerochaete sordida</name>
    <dbReference type="NCBI Taxonomy" id="48140"/>
    <lineage>
        <taxon>Eukaryota</taxon>
        <taxon>Fungi</taxon>
        <taxon>Dikarya</taxon>
        <taxon>Basidiomycota</taxon>
        <taxon>Agaricomycotina</taxon>
        <taxon>Agaricomycetes</taxon>
        <taxon>Polyporales</taxon>
        <taxon>Phanerochaetaceae</taxon>
        <taxon>Phanerochaete</taxon>
    </lineage>
</organism>
<keyword evidence="1" id="KW-1133">Transmembrane helix</keyword>
<feature type="transmembrane region" description="Helical" evidence="1">
    <location>
        <begin position="75"/>
        <end position="96"/>
    </location>
</feature>
<gene>
    <name evidence="2" type="ORF">PsYK624_021770</name>
</gene>
<feature type="transmembrane region" description="Helical" evidence="1">
    <location>
        <begin position="41"/>
        <end position="63"/>
    </location>
</feature>
<dbReference type="OrthoDB" id="3226059at2759"/>
<dbReference type="AlphaFoldDB" id="A0A9P3L9U9"/>
<proteinExistence type="predicted"/>
<keyword evidence="1" id="KW-0812">Transmembrane</keyword>
<dbReference type="Proteomes" id="UP000703269">
    <property type="component" value="Unassembled WGS sequence"/>
</dbReference>
<comment type="caution">
    <text evidence="2">The sequence shown here is derived from an EMBL/GenBank/DDBJ whole genome shotgun (WGS) entry which is preliminary data.</text>
</comment>
<dbReference type="EMBL" id="BPQB01000003">
    <property type="protein sequence ID" value="GJE86097.1"/>
    <property type="molecule type" value="Genomic_DNA"/>
</dbReference>
<keyword evidence="3" id="KW-1185">Reference proteome</keyword>
<evidence type="ECO:0000313" key="2">
    <source>
        <dbReference type="EMBL" id="GJE86097.1"/>
    </source>
</evidence>
<feature type="transmembrane region" description="Helical" evidence="1">
    <location>
        <begin position="102"/>
        <end position="124"/>
    </location>
</feature>
<reference evidence="2 3" key="1">
    <citation type="submission" date="2021-08" db="EMBL/GenBank/DDBJ databases">
        <title>Draft Genome Sequence of Phanerochaete sordida strain YK-624.</title>
        <authorList>
            <person name="Mori T."/>
            <person name="Dohra H."/>
            <person name="Suzuki T."/>
            <person name="Kawagishi H."/>
            <person name="Hirai H."/>
        </authorList>
    </citation>
    <scope>NUCLEOTIDE SEQUENCE [LARGE SCALE GENOMIC DNA]</scope>
    <source>
        <strain evidence="2 3">YK-624</strain>
    </source>
</reference>
<keyword evidence="1" id="KW-0472">Membrane</keyword>
<name>A0A9P3L9U9_9APHY</name>
<protein>
    <submittedName>
        <fullName evidence="2">Arabinose efflux permease family transporter, putative</fullName>
    </submittedName>
</protein>
<accession>A0A9P3L9U9</accession>
<evidence type="ECO:0000256" key="1">
    <source>
        <dbReference type="SAM" id="Phobius"/>
    </source>
</evidence>